<dbReference type="Gene3D" id="3.40.50.300">
    <property type="entry name" value="P-loop containing nucleotide triphosphate hydrolases"/>
    <property type="match status" value="1"/>
</dbReference>
<gene>
    <name evidence="3" type="ORF">EP13_18165</name>
</gene>
<dbReference type="EMBL" id="CP008849">
    <property type="protein sequence ID" value="AIG00448.1"/>
    <property type="molecule type" value="Genomic_DNA"/>
</dbReference>
<dbReference type="GeneID" id="78256803"/>
<dbReference type="GO" id="GO:0016887">
    <property type="term" value="F:ATP hydrolysis activity"/>
    <property type="evidence" value="ECO:0007669"/>
    <property type="project" value="InterPro"/>
</dbReference>
<keyword evidence="3" id="KW-0540">Nuclease</keyword>
<evidence type="ECO:0000259" key="1">
    <source>
        <dbReference type="Pfam" id="PF12476"/>
    </source>
</evidence>
<dbReference type="AlphaFoldDB" id="A0A075PAT3"/>
<feature type="domain" description="ATPase AAA-type core" evidence="2">
    <location>
        <begin position="26"/>
        <end position="305"/>
    </location>
</feature>
<protein>
    <submittedName>
        <fullName evidence="3">ATP-dependent endonuclease</fullName>
    </submittedName>
</protein>
<name>A0A075PAT3_9ALTE</name>
<dbReference type="InterPro" id="IPR014592">
    <property type="entry name" value="P-loop_UCP034888"/>
</dbReference>
<dbReference type="InterPro" id="IPR003959">
    <property type="entry name" value="ATPase_AAA_core"/>
</dbReference>
<dbReference type="KEGG" id="aal:EP13_18165"/>
<sequence length="369" mass="41028">MIEFINIKNFKTLLNASFPLGKLNLFSGLNGMGKSTLVQSLLLLRQSYERNTLKSKGLLLNGDYVNIGTGKDALSSFSEQEEIIFTVKWSDKELPDLFEFDYQHDSDLLPLRKSGIGTNSELLSLFNSNFQYLCADRLSPQSHHQLSEFHIRDLKSLGHHGEFAVHFIAVNGAKDLEISALLHPNAVSGTLLANIEAWMSDITPGLKIKAVAQPQFNSASLSYSFNQGKETTEEFKPQNVGFGLSYVLPVVTSILSSAKGDLLIIENPESHLHPAGQSLMGKLCAIAANNGVQLIVESHSDHFLNGIRVAVKQKVVAADDVKVFFLQRDVYNSIHASEVMYPNIDDEGRIDCWPEGFFDQWDKELDQLL</sequence>
<evidence type="ECO:0000259" key="2">
    <source>
        <dbReference type="Pfam" id="PF13304"/>
    </source>
</evidence>
<keyword evidence="3" id="KW-0255">Endonuclease</keyword>
<keyword evidence="4" id="KW-1185">Reference proteome</keyword>
<dbReference type="SUPFAM" id="SSF52540">
    <property type="entry name" value="P-loop containing nucleoside triphosphate hydrolases"/>
    <property type="match status" value="1"/>
</dbReference>
<dbReference type="PIRSF" id="PIRSF034888">
    <property type="entry name" value="P-loop_UCP034888"/>
    <property type="match status" value="1"/>
</dbReference>
<evidence type="ECO:0000313" key="3">
    <source>
        <dbReference type="EMBL" id="AIG00448.1"/>
    </source>
</evidence>
<dbReference type="PANTHER" id="PTHR43581:SF2">
    <property type="entry name" value="EXCINUCLEASE ATPASE SUBUNIT"/>
    <property type="match status" value="1"/>
</dbReference>
<keyword evidence="3" id="KW-0378">Hydrolase</keyword>
<organism evidence="3 4">
    <name type="scientific">Alteromonas australica</name>
    <dbReference type="NCBI Taxonomy" id="589873"/>
    <lineage>
        <taxon>Bacteria</taxon>
        <taxon>Pseudomonadati</taxon>
        <taxon>Pseudomonadota</taxon>
        <taxon>Gammaproteobacteria</taxon>
        <taxon>Alteromonadales</taxon>
        <taxon>Alteromonadaceae</taxon>
        <taxon>Alteromonas/Salinimonas group</taxon>
        <taxon>Alteromonas</taxon>
    </lineage>
</organism>
<dbReference type="Proteomes" id="UP000056090">
    <property type="component" value="Chromosome"/>
</dbReference>
<dbReference type="InterPro" id="IPR022532">
    <property type="entry name" value="DUF3696"/>
</dbReference>
<dbReference type="PANTHER" id="PTHR43581">
    <property type="entry name" value="ATP/GTP PHOSPHATASE"/>
    <property type="match status" value="1"/>
</dbReference>
<evidence type="ECO:0000313" key="4">
    <source>
        <dbReference type="Proteomes" id="UP000056090"/>
    </source>
</evidence>
<proteinExistence type="predicted"/>
<dbReference type="GO" id="GO:0004519">
    <property type="term" value="F:endonuclease activity"/>
    <property type="evidence" value="ECO:0007669"/>
    <property type="project" value="UniProtKB-KW"/>
</dbReference>
<dbReference type="eggNOG" id="COG4938">
    <property type="taxonomic scope" value="Bacteria"/>
</dbReference>
<dbReference type="GO" id="GO:0005524">
    <property type="term" value="F:ATP binding"/>
    <property type="evidence" value="ECO:0007669"/>
    <property type="project" value="InterPro"/>
</dbReference>
<dbReference type="Pfam" id="PF13304">
    <property type="entry name" value="AAA_21"/>
    <property type="match status" value="1"/>
</dbReference>
<dbReference type="InterPro" id="IPR051396">
    <property type="entry name" value="Bact_Antivir_Def_Nuclease"/>
</dbReference>
<accession>A0A075PAT3</accession>
<dbReference type="Pfam" id="PF12476">
    <property type="entry name" value="DUF3696"/>
    <property type="match status" value="1"/>
</dbReference>
<dbReference type="InterPro" id="IPR027417">
    <property type="entry name" value="P-loop_NTPase"/>
</dbReference>
<feature type="domain" description="DUF3696" evidence="1">
    <location>
        <begin position="317"/>
        <end position="368"/>
    </location>
</feature>
<dbReference type="RefSeq" id="WP_044058443.1">
    <property type="nucleotide sequence ID" value="NZ_CBCSKJ010000004.1"/>
</dbReference>
<reference evidence="3 4" key="1">
    <citation type="submission" date="2014-06" db="EMBL/GenBank/DDBJ databases">
        <title>Genomes of Alteromonas australica, a world apart.</title>
        <authorList>
            <person name="Gonzaga A."/>
            <person name="Lopez-Perez M."/>
            <person name="Rodriguez-Valera F."/>
        </authorList>
    </citation>
    <scope>NUCLEOTIDE SEQUENCE [LARGE SCALE GENOMIC DNA]</scope>
    <source>
        <strain evidence="3 4">H 17</strain>
    </source>
</reference>